<evidence type="ECO:0000313" key="2">
    <source>
        <dbReference type="Proteomes" id="UP000198620"/>
    </source>
</evidence>
<keyword evidence="2" id="KW-1185">Reference proteome</keyword>
<dbReference type="Proteomes" id="UP000198620">
    <property type="component" value="Unassembled WGS sequence"/>
</dbReference>
<name>A0A1H7RQG9_9PROT</name>
<evidence type="ECO:0000313" key="1">
    <source>
        <dbReference type="EMBL" id="SEL62540.1"/>
    </source>
</evidence>
<reference evidence="1 2" key="1">
    <citation type="submission" date="2016-10" db="EMBL/GenBank/DDBJ databases">
        <authorList>
            <person name="de Groot N.N."/>
        </authorList>
    </citation>
    <scope>NUCLEOTIDE SEQUENCE [LARGE SCALE GENOMIC DNA]</scope>
    <source>
        <strain evidence="1 2">Nv1</strain>
    </source>
</reference>
<dbReference type="EMBL" id="FOBH01000019">
    <property type="protein sequence ID" value="SEL62540.1"/>
    <property type="molecule type" value="Genomic_DNA"/>
</dbReference>
<proteinExistence type="predicted"/>
<protein>
    <submittedName>
        <fullName evidence="1">Uncharacterized protein</fullName>
    </submittedName>
</protein>
<dbReference type="AlphaFoldDB" id="A0A1H7RQG9"/>
<gene>
    <name evidence="1" type="ORF">SAMN05216387_1192</name>
</gene>
<accession>A0A1H7RQG9</accession>
<organism evidence="1 2">
    <name type="scientific">Nitrosovibrio tenuis</name>
    <dbReference type="NCBI Taxonomy" id="1233"/>
    <lineage>
        <taxon>Bacteria</taxon>
        <taxon>Pseudomonadati</taxon>
        <taxon>Pseudomonadota</taxon>
        <taxon>Betaproteobacteria</taxon>
        <taxon>Nitrosomonadales</taxon>
        <taxon>Nitrosomonadaceae</taxon>
        <taxon>Nitrosovibrio</taxon>
    </lineage>
</organism>
<sequence>MEWMLMSVLAFVAGGLTGVKWGRQRTDLQQRKSVRGWEKGRSKK</sequence>